<dbReference type="Gene3D" id="2.60.40.3930">
    <property type="match status" value="1"/>
</dbReference>
<evidence type="ECO:0000313" key="3">
    <source>
        <dbReference type="EMBL" id="SLM95240.1"/>
    </source>
</evidence>
<dbReference type="NCBIfam" id="NF033903">
    <property type="entry name" value="VaFE_rpt"/>
    <property type="match status" value="1"/>
</dbReference>
<feature type="compositionally biased region" description="Polar residues" evidence="1">
    <location>
        <begin position="1"/>
        <end position="13"/>
    </location>
</feature>
<dbReference type="RefSeq" id="WP_087105079.1">
    <property type="nucleotide sequence ID" value="NZ_FWFG01000108.1"/>
</dbReference>
<feature type="domain" description="T-Q ester bond containing" evidence="2">
    <location>
        <begin position="343"/>
        <end position="422"/>
    </location>
</feature>
<dbReference type="EMBL" id="FWFG01000108">
    <property type="protein sequence ID" value="SLM95240.1"/>
    <property type="molecule type" value="Genomic_DNA"/>
</dbReference>
<keyword evidence="4" id="KW-1185">Reference proteome</keyword>
<proteinExistence type="predicted"/>
<evidence type="ECO:0000313" key="4">
    <source>
        <dbReference type="Proteomes" id="UP000195981"/>
    </source>
</evidence>
<dbReference type="InterPro" id="IPR041100">
    <property type="entry name" value="TQ"/>
</dbReference>
<sequence>MSSSPVINRTRSTAPRPDRPCLDRLGPPRLLRVSATAVIVGGLAAVCAPSVAWADSTTWRPIDPGDPINGHAVAMMSPGYAIDGILGRGEAQLGRYANLQNDATGAYCIITGLPYSQAADIAETIDGQADPIVAYALSAYGTATDRDTTAAVSWIAHAYMDRGTADVSAEDRRAAFTASLEDAPASVRDRAQQIVREAEDYQVPPMDEASLATAVTITGSAADGTLAAVIDVPDGHPTEISVEGPATLEDGQVTTVIEADGTIPLTAGTVAQGETATVRITADPVDDTVTAHATTIQTYRQAGTDARGRAYQVMAWAVPTTAELRTASAEVSWTVPYTPPADVSTAAADAADGDGIVMPGGTVQDVYTATGLAPGAGYRLETTVVSMADGTTVATTASDLVPEAADVRAVTAVELPADLAEGRYAVGQVLHGPDGTVLHTHDGTTTETQQFTVGIPTIGTTATDKADGDKTIARTGGTLVDTVAYENLPVGREVELRGTVMDKATGEALRGPDGAEVTASARFTPEEASGTATVEFVLDGSVAGRTLVVFEDLVSAEGTVIAEHRDLADEGQTVVVEEAPPVTPQPTPPATPPTVERAIPPVPEQPVAPAPETPAPVEAAPEQTTPAPASAAPTTQAPSPVAPQPGPAVVGSTVHTGGEAAEPALPRVTGLLAALTAAGTGIGAHLWSRSRRGTDRRD</sequence>
<protein>
    <recommendedName>
        <fullName evidence="2">T-Q ester bond containing domain-containing protein</fullName>
    </recommendedName>
</protein>
<feature type="compositionally biased region" description="Low complexity" evidence="1">
    <location>
        <begin position="615"/>
        <end position="639"/>
    </location>
</feature>
<accession>A0A1X6X7Z9</accession>
<feature type="region of interest" description="Disordered" evidence="1">
    <location>
        <begin position="578"/>
        <end position="654"/>
    </location>
</feature>
<reference evidence="3 4" key="1">
    <citation type="submission" date="2017-02" db="EMBL/GenBank/DDBJ databases">
        <authorList>
            <person name="Peterson S.W."/>
        </authorList>
    </citation>
    <scope>NUCLEOTIDE SEQUENCE [LARGE SCALE GENOMIC DNA]</scope>
    <source>
        <strain evidence="3 4">CIP104813</strain>
    </source>
</reference>
<feature type="compositionally biased region" description="Pro residues" evidence="1">
    <location>
        <begin position="581"/>
        <end position="592"/>
    </location>
</feature>
<organism evidence="3 4">
    <name type="scientific">Brachybacterium nesterenkovii</name>
    <dbReference type="NCBI Taxonomy" id="47847"/>
    <lineage>
        <taxon>Bacteria</taxon>
        <taxon>Bacillati</taxon>
        <taxon>Actinomycetota</taxon>
        <taxon>Actinomycetes</taxon>
        <taxon>Micrococcales</taxon>
        <taxon>Dermabacteraceae</taxon>
        <taxon>Brachybacterium</taxon>
    </lineage>
</organism>
<dbReference type="OrthoDB" id="2676146at2"/>
<gene>
    <name evidence="3" type="ORF">FM110_12475</name>
</gene>
<feature type="region of interest" description="Disordered" evidence="1">
    <location>
        <begin position="1"/>
        <end position="23"/>
    </location>
</feature>
<feature type="domain" description="T-Q ester bond containing" evidence="2">
    <location>
        <begin position="456"/>
        <end position="576"/>
    </location>
</feature>
<feature type="compositionally biased region" description="Pro residues" evidence="1">
    <location>
        <begin position="600"/>
        <end position="614"/>
    </location>
</feature>
<dbReference type="AlphaFoldDB" id="A0A1X6X7Z9"/>
<dbReference type="Pfam" id="PF18202">
    <property type="entry name" value="TQ"/>
    <property type="match status" value="2"/>
</dbReference>
<evidence type="ECO:0000256" key="1">
    <source>
        <dbReference type="SAM" id="MobiDB-lite"/>
    </source>
</evidence>
<dbReference type="Proteomes" id="UP000195981">
    <property type="component" value="Unassembled WGS sequence"/>
</dbReference>
<evidence type="ECO:0000259" key="2">
    <source>
        <dbReference type="Pfam" id="PF18202"/>
    </source>
</evidence>
<name>A0A1X6X7Z9_9MICO</name>
<feature type="region of interest" description="Disordered" evidence="1">
    <location>
        <begin position="679"/>
        <end position="698"/>
    </location>
</feature>